<dbReference type="RefSeq" id="WP_067662043.1">
    <property type="nucleotide sequence ID" value="NZ_FQXG01000009.1"/>
</dbReference>
<feature type="domain" description="NADP-dependent oxidoreductase" evidence="7">
    <location>
        <begin position="19"/>
        <end position="295"/>
    </location>
</feature>
<feature type="binding site" evidence="5">
    <location>
        <position position="114"/>
    </location>
    <ligand>
        <name>substrate</name>
    </ligand>
</feature>
<evidence type="ECO:0000256" key="1">
    <source>
        <dbReference type="ARBA" id="ARBA00007905"/>
    </source>
</evidence>
<dbReference type="EMBL" id="FQXG01000009">
    <property type="protein sequence ID" value="SHI19631.1"/>
    <property type="molecule type" value="Genomic_DNA"/>
</dbReference>
<dbReference type="PRINTS" id="PR00069">
    <property type="entry name" value="ALDKETRDTASE"/>
</dbReference>
<comment type="similarity">
    <text evidence="1">Belongs to the aldo/keto reductase family.</text>
</comment>
<evidence type="ECO:0000256" key="5">
    <source>
        <dbReference type="PIRSR" id="PIRSR000097-2"/>
    </source>
</evidence>
<evidence type="ECO:0000313" key="8">
    <source>
        <dbReference type="EMBL" id="SHI19631.1"/>
    </source>
</evidence>
<evidence type="ECO:0000256" key="6">
    <source>
        <dbReference type="PIRSR" id="PIRSR000097-3"/>
    </source>
</evidence>
<organism evidence="8 9">
    <name type="scientific">Ferrimonas marina</name>
    <dbReference type="NCBI Taxonomy" id="299255"/>
    <lineage>
        <taxon>Bacteria</taxon>
        <taxon>Pseudomonadati</taxon>
        <taxon>Pseudomonadota</taxon>
        <taxon>Gammaproteobacteria</taxon>
        <taxon>Alteromonadales</taxon>
        <taxon>Ferrimonadaceae</taxon>
        <taxon>Ferrimonas</taxon>
    </lineage>
</organism>
<dbReference type="InterPro" id="IPR036812">
    <property type="entry name" value="NAD(P)_OxRdtase_dom_sf"/>
</dbReference>
<proteinExistence type="inferred from homology"/>
<dbReference type="FunFam" id="3.20.20.100:FF:000006">
    <property type="entry name" value="Aldo-keto reductase family 1 member A1"/>
    <property type="match status" value="1"/>
</dbReference>
<dbReference type="PANTHER" id="PTHR11732">
    <property type="entry name" value="ALDO/KETO REDUCTASE"/>
    <property type="match status" value="1"/>
</dbReference>
<dbReference type="GO" id="GO:0016491">
    <property type="term" value="F:oxidoreductase activity"/>
    <property type="evidence" value="ECO:0007669"/>
    <property type="project" value="UniProtKB-KW"/>
</dbReference>
<dbReference type="SUPFAM" id="SSF51430">
    <property type="entry name" value="NAD(P)-linked oxidoreductase"/>
    <property type="match status" value="1"/>
</dbReference>
<dbReference type="PROSITE" id="PS00063">
    <property type="entry name" value="ALDOKETO_REDUCTASE_3"/>
    <property type="match status" value="1"/>
</dbReference>
<evidence type="ECO:0000256" key="4">
    <source>
        <dbReference type="PIRSR" id="PIRSR000097-1"/>
    </source>
</evidence>
<keyword evidence="9" id="KW-1185">Reference proteome</keyword>
<evidence type="ECO:0000313" key="9">
    <source>
        <dbReference type="Proteomes" id="UP000184268"/>
    </source>
</evidence>
<dbReference type="AlphaFoldDB" id="A0A1M5Z617"/>
<dbReference type="InterPro" id="IPR020471">
    <property type="entry name" value="AKR"/>
</dbReference>
<dbReference type="PROSITE" id="PS00798">
    <property type="entry name" value="ALDOKETO_REDUCTASE_1"/>
    <property type="match status" value="1"/>
</dbReference>
<dbReference type="Gene3D" id="3.20.20.100">
    <property type="entry name" value="NADP-dependent oxidoreductase domain"/>
    <property type="match status" value="1"/>
</dbReference>
<evidence type="ECO:0000256" key="2">
    <source>
        <dbReference type="ARBA" id="ARBA00022857"/>
    </source>
</evidence>
<dbReference type="PIRSF" id="PIRSF000097">
    <property type="entry name" value="AKR"/>
    <property type="match status" value="1"/>
</dbReference>
<gene>
    <name evidence="8" type="ORF">SAMN02745129_4716</name>
</gene>
<dbReference type="Proteomes" id="UP000184268">
    <property type="component" value="Unassembled WGS sequence"/>
</dbReference>
<feature type="site" description="Lowers pKa of active site Tyr" evidence="6">
    <location>
        <position position="81"/>
    </location>
</feature>
<keyword evidence="2" id="KW-0521">NADP</keyword>
<evidence type="ECO:0000259" key="7">
    <source>
        <dbReference type="Pfam" id="PF00248"/>
    </source>
</evidence>
<name>A0A1M5Z617_9GAMM</name>
<dbReference type="InterPro" id="IPR018170">
    <property type="entry name" value="Aldo/ket_reductase_CS"/>
</dbReference>
<dbReference type="InterPro" id="IPR023210">
    <property type="entry name" value="NADP_OxRdtase_dom"/>
</dbReference>
<dbReference type="STRING" id="299255.SAMN02745129_4716"/>
<keyword evidence="3" id="KW-0560">Oxidoreductase</keyword>
<evidence type="ECO:0000256" key="3">
    <source>
        <dbReference type="ARBA" id="ARBA00023002"/>
    </source>
</evidence>
<feature type="active site" description="Proton donor" evidence="4">
    <location>
        <position position="52"/>
    </location>
</feature>
<reference evidence="9" key="1">
    <citation type="submission" date="2016-11" db="EMBL/GenBank/DDBJ databases">
        <authorList>
            <person name="Varghese N."/>
            <person name="Submissions S."/>
        </authorList>
    </citation>
    <scope>NUCLEOTIDE SEQUENCE [LARGE SCALE GENOMIC DNA]</scope>
    <source>
        <strain evidence="9">DSM 16917</strain>
    </source>
</reference>
<dbReference type="OrthoDB" id="9804790at2"/>
<dbReference type="Pfam" id="PF00248">
    <property type="entry name" value="Aldo_ket_red"/>
    <property type="match status" value="1"/>
</dbReference>
<sequence length="321" mass="35383">MSASIPVLPLQPDGTIPQLGLGTWKSDPGVVYEAVREAIRIGYRHLDCAYAYDNEAEIGQALADAIAAGEVTRSELFITSKLWNAYHHPESVGPILAESLKRLQLDYLDLYLMHWPIAFEKGVGFPKAGEEFVSLEALPLIDTWRAMEACVDAGQAWHIGVSNFSVKKIKSLLAEARITPCNNQVEMHPYLQQEALVAFCHQAGIQVTAYSPLGSADRPEFLKSQNEPALLSHPEILAIAEAHSASPAQVVLAWNLARGVVVIPKSANPQRLAENFAAAKLTLSGEEMATLAKLDKHFRFIDGHFWEMAGSPYTRENLWDE</sequence>
<protein>
    <submittedName>
        <fullName evidence="8">Alcohol dehydrogenase (NADP+)</fullName>
    </submittedName>
</protein>
<accession>A0A1M5Z617</accession>